<feature type="region of interest" description="Disordered" evidence="1">
    <location>
        <begin position="601"/>
        <end position="622"/>
    </location>
</feature>
<gene>
    <name evidence="2" type="ORF">GALMADRAFT_244628</name>
</gene>
<dbReference type="PANTHER" id="PTHR38134:SF2">
    <property type="entry name" value="GALACTOKINASE"/>
    <property type="match status" value="1"/>
</dbReference>
<dbReference type="Gene3D" id="3.40.50.2000">
    <property type="entry name" value="Glycogen Phosphorylase B"/>
    <property type="match status" value="1"/>
</dbReference>
<feature type="region of interest" description="Disordered" evidence="1">
    <location>
        <begin position="329"/>
        <end position="351"/>
    </location>
</feature>
<evidence type="ECO:0000313" key="2">
    <source>
        <dbReference type="EMBL" id="KDR78951.1"/>
    </source>
</evidence>
<reference evidence="3" key="1">
    <citation type="journal article" date="2014" name="Proc. Natl. Acad. Sci. U.S.A.">
        <title>Extensive sampling of basidiomycete genomes demonstrates inadequacy of the white-rot/brown-rot paradigm for wood decay fungi.</title>
        <authorList>
            <person name="Riley R."/>
            <person name="Salamov A.A."/>
            <person name="Brown D.W."/>
            <person name="Nagy L.G."/>
            <person name="Floudas D."/>
            <person name="Held B.W."/>
            <person name="Levasseur A."/>
            <person name="Lombard V."/>
            <person name="Morin E."/>
            <person name="Otillar R."/>
            <person name="Lindquist E.A."/>
            <person name="Sun H."/>
            <person name="LaButti K.M."/>
            <person name="Schmutz J."/>
            <person name="Jabbour D."/>
            <person name="Luo H."/>
            <person name="Baker S.E."/>
            <person name="Pisabarro A.G."/>
            <person name="Walton J.D."/>
            <person name="Blanchette R.A."/>
            <person name="Henrissat B."/>
            <person name="Martin F."/>
            <person name="Cullen D."/>
            <person name="Hibbett D.S."/>
            <person name="Grigoriev I.V."/>
        </authorList>
    </citation>
    <scope>NUCLEOTIDE SEQUENCE [LARGE SCALE GENOMIC DNA]</scope>
    <source>
        <strain evidence="3">CBS 339.88</strain>
    </source>
</reference>
<dbReference type="HOGENOM" id="CLU_019516_0_0_1"/>
<evidence type="ECO:0000313" key="3">
    <source>
        <dbReference type="Proteomes" id="UP000027222"/>
    </source>
</evidence>
<feature type="compositionally biased region" description="Low complexity" evidence="1">
    <location>
        <begin position="329"/>
        <end position="338"/>
    </location>
</feature>
<protein>
    <recommendedName>
        <fullName evidence="4">L-arabinokinase</fullName>
    </recommendedName>
</protein>
<dbReference type="InterPro" id="IPR053205">
    <property type="entry name" value="GHMP_kinase_L-arabinokinase"/>
</dbReference>
<dbReference type="EMBL" id="KL142374">
    <property type="protein sequence ID" value="KDR78951.1"/>
    <property type="molecule type" value="Genomic_DNA"/>
</dbReference>
<dbReference type="OrthoDB" id="1684102at2759"/>
<dbReference type="Proteomes" id="UP000027222">
    <property type="component" value="Unassembled WGS sequence"/>
</dbReference>
<evidence type="ECO:0000256" key="1">
    <source>
        <dbReference type="SAM" id="MobiDB-lite"/>
    </source>
</evidence>
<organism evidence="2 3">
    <name type="scientific">Galerina marginata (strain CBS 339.88)</name>
    <dbReference type="NCBI Taxonomy" id="685588"/>
    <lineage>
        <taxon>Eukaryota</taxon>
        <taxon>Fungi</taxon>
        <taxon>Dikarya</taxon>
        <taxon>Basidiomycota</taxon>
        <taxon>Agaricomycotina</taxon>
        <taxon>Agaricomycetes</taxon>
        <taxon>Agaricomycetidae</taxon>
        <taxon>Agaricales</taxon>
        <taxon>Agaricineae</taxon>
        <taxon>Strophariaceae</taxon>
        <taxon>Galerina</taxon>
    </lineage>
</organism>
<name>A0A067T778_GALM3</name>
<accession>A0A067T778</accession>
<evidence type="ECO:0008006" key="4">
    <source>
        <dbReference type="Google" id="ProtNLM"/>
    </source>
</evidence>
<dbReference type="AlphaFoldDB" id="A0A067T778"/>
<proteinExistence type="predicted"/>
<keyword evidence="3" id="KW-1185">Reference proteome</keyword>
<sequence>MASDPNPLCLAYYCSGHGYGHATRVSAFARYLLSGKEEGARPIIYIVSSAPKHVFSDSIACGARYRYAEIDPVIVQPLAYRVDRRKSVEVLKKFLDKKDELLDREKNWLLQIKAHSVLSDAAFLGCLAAKAAGLPSVLITNFSFDSVYSYLSTPLLDETPPPQHIIPHADAAPSILDMVPDVPIPHAELSPLVKQIHAGYRCADLLVRLPGHIPIPSFCLNPPLPSYQWLDMQTRRFRADIMHDLTMPCGQRLLHPSLPFSGPDFPLRTVKRTVLQAPLLVRPPSSKSSVYTPEGRSILLSSIGIPPHLHDPLTTKILIVSFGGQVFRRPASSPSRPSSRAHSRNVSRENLVDMGEKAKALEHRLDHALKSRNELGTESPNSNQIFQDSIPKPSHFDLHIPSVSHSNGMLLDSSPVTPSTPAVSRLATPCHIWIPGAPPATKPLPTPSFQPSSMVIPTVNTIPPTPNVVDGFCGLDDETPRLLPDESWIAVVCGVSKEQWNSQNQDEDSELPEGFYVAPRDVYMPDLTAVGDVLLGKLGYGTVSECVDACTPFVYVSRPLFIEEHGLRLLLDQEGVGVELSRQSYEAGDWASAVTEALAKGKDTKEKKRSDMGNEIGLDKREEEGRDLAGTVTEWVRAWWKAGEPVNDTTL</sequence>
<dbReference type="PANTHER" id="PTHR38134">
    <property type="entry name" value="SLR1395 PROTEIN"/>
    <property type="match status" value="1"/>
</dbReference>
<dbReference type="STRING" id="685588.A0A067T778"/>